<dbReference type="GO" id="GO:0005634">
    <property type="term" value="C:nucleus"/>
    <property type="evidence" value="ECO:0007669"/>
    <property type="project" value="UniProtKB-SubCell"/>
</dbReference>
<dbReference type="InterPro" id="IPR051992">
    <property type="entry name" value="OxStress_Response_Reg"/>
</dbReference>
<proteinExistence type="predicted"/>
<name>A0A9Q0FB65_9ROSI</name>
<accession>A0A9Q0FB65</accession>
<organism evidence="3 4">
    <name type="scientific">Turnera subulata</name>
    <dbReference type="NCBI Taxonomy" id="218843"/>
    <lineage>
        <taxon>Eukaryota</taxon>
        <taxon>Viridiplantae</taxon>
        <taxon>Streptophyta</taxon>
        <taxon>Embryophyta</taxon>
        <taxon>Tracheophyta</taxon>
        <taxon>Spermatophyta</taxon>
        <taxon>Magnoliopsida</taxon>
        <taxon>eudicotyledons</taxon>
        <taxon>Gunneridae</taxon>
        <taxon>Pentapetalae</taxon>
        <taxon>rosids</taxon>
        <taxon>fabids</taxon>
        <taxon>Malpighiales</taxon>
        <taxon>Passifloraceae</taxon>
        <taxon>Turnera</taxon>
    </lineage>
</organism>
<protein>
    <submittedName>
        <fullName evidence="3">Uncharacterized protein</fullName>
    </submittedName>
</protein>
<evidence type="ECO:0000256" key="2">
    <source>
        <dbReference type="ARBA" id="ARBA00023242"/>
    </source>
</evidence>
<dbReference type="GO" id="GO:0006950">
    <property type="term" value="P:response to stress"/>
    <property type="evidence" value="ECO:0007669"/>
    <property type="project" value="UniProtKB-ARBA"/>
</dbReference>
<reference evidence="3" key="1">
    <citation type="submission" date="2022-02" db="EMBL/GenBank/DDBJ databases">
        <authorList>
            <person name="Henning P.M."/>
            <person name="McCubbin A.G."/>
            <person name="Shore J.S."/>
        </authorList>
    </citation>
    <scope>NUCLEOTIDE SEQUENCE</scope>
    <source>
        <strain evidence="3">F60SS</strain>
        <tissue evidence="3">Leaves</tissue>
    </source>
</reference>
<comment type="caution">
    <text evidence="3">The sequence shown here is derived from an EMBL/GenBank/DDBJ whole genome shotgun (WGS) entry which is preliminary data.</text>
</comment>
<dbReference type="EMBL" id="JAKUCV010006408">
    <property type="protein sequence ID" value="KAJ4827484.1"/>
    <property type="molecule type" value="Genomic_DNA"/>
</dbReference>
<keyword evidence="4" id="KW-1185">Reference proteome</keyword>
<dbReference type="PANTHER" id="PTHR33172">
    <property type="entry name" value="OS08G0516900 PROTEIN"/>
    <property type="match status" value="1"/>
</dbReference>
<evidence type="ECO:0000313" key="3">
    <source>
        <dbReference type="EMBL" id="KAJ4827484.1"/>
    </source>
</evidence>
<evidence type="ECO:0000313" key="4">
    <source>
        <dbReference type="Proteomes" id="UP001141552"/>
    </source>
</evidence>
<reference evidence="3" key="2">
    <citation type="journal article" date="2023" name="Plants (Basel)">
        <title>Annotation of the Turnera subulata (Passifloraceae) Draft Genome Reveals the S-Locus Evolved after the Divergence of Turneroideae from Passifloroideae in a Stepwise Manner.</title>
        <authorList>
            <person name="Henning P.M."/>
            <person name="Roalson E.H."/>
            <person name="Mir W."/>
            <person name="McCubbin A.G."/>
            <person name="Shore J.S."/>
        </authorList>
    </citation>
    <scope>NUCLEOTIDE SEQUENCE</scope>
    <source>
        <strain evidence="3">F60SS</strain>
    </source>
</reference>
<dbReference type="OrthoDB" id="1938584at2759"/>
<dbReference type="AlphaFoldDB" id="A0A9Q0FB65"/>
<dbReference type="PANTHER" id="PTHR33172:SF38">
    <property type="entry name" value="GENOME ASSEMBLY, CHROMOSOME: A01"/>
    <property type="match status" value="1"/>
</dbReference>
<sequence>MENQAENISFDMSSLRASLPQKRGLSRFYSEKSRSFMCMADVQCLDDLKKPEHPDAKKRKYSDRKKGLNIPSYPCRIAPSATQGGATPCVGA</sequence>
<comment type="subcellular location">
    <subcellularLocation>
        <location evidence="1">Nucleus</location>
    </subcellularLocation>
</comment>
<dbReference type="Proteomes" id="UP001141552">
    <property type="component" value="Unassembled WGS sequence"/>
</dbReference>
<keyword evidence="2" id="KW-0539">Nucleus</keyword>
<evidence type="ECO:0000256" key="1">
    <source>
        <dbReference type="ARBA" id="ARBA00004123"/>
    </source>
</evidence>
<gene>
    <name evidence="3" type="ORF">Tsubulata_006831</name>
</gene>